<dbReference type="HOGENOM" id="CLU_505392_0_0_1"/>
<dbReference type="SUPFAM" id="SSF53474">
    <property type="entry name" value="alpha/beta-Hydrolases"/>
    <property type="match status" value="1"/>
</dbReference>
<proteinExistence type="predicted"/>
<reference evidence="3" key="1">
    <citation type="journal article" date="2013" name="Genome Announc.">
        <title>Draft genome sequence of the basidiomycetous yeast-like fungus Pseudozyma hubeiensis SY62, which produces an abundant amount of the biosurfactant mannosylerythritol lipids.</title>
        <authorList>
            <person name="Konishi M."/>
            <person name="Hatada Y."/>
            <person name="Horiuchi J."/>
        </authorList>
    </citation>
    <scope>NUCLEOTIDE SEQUENCE [LARGE SCALE GENOMIC DNA]</scope>
    <source>
        <strain evidence="3">SY62</strain>
    </source>
</reference>
<dbReference type="Proteomes" id="UP000014071">
    <property type="component" value="Unassembled WGS sequence"/>
</dbReference>
<dbReference type="STRING" id="1305764.R9NVX2"/>
<evidence type="ECO:0000313" key="2">
    <source>
        <dbReference type="EMBL" id="GAC92634.1"/>
    </source>
</evidence>
<evidence type="ECO:0000259" key="1">
    <source>
        <dbReference type="Pfam" id="PF12697"/>
    </source>
</evidence>
<gene>
    <name evidence="2" type="ORF">PHSY_000188</name>
</gene>
<dbReference type="RefSeq" id="XP_012186221.1">
    <property type="nucleotide sequence ID" value="XM_012330831.1"/>
</dbReference>
<evidence type="ECO:0000313" key="3">
    <source>
        <dbReference type="Proteomes" id="UP000014071"/>
    </source>
</evidence>
<dbReference type="AlphaFoldDB" id="R9NVX2"/>
<dbReference type="InterPro" id="IPR000073">
    <property type="entry name" value="AB_hydrolase_1"/>
</dbReference>
<dbReference type="Pfam" id="PF12697">
    <property type="entry name" value="Abhydrolase_6"/>
    <property type="match status" value="1"/>
</dbReference>
<organism evidence="2 3">
    <name type="scientific">Pseudozyma hubeiensis (strain SY62)</name>
    <name type="common">Yeast</name>
    <dbReference type="NCBI Taxonomy" id="1305764"/>
    <lineage>
        <taxon>Eukaryota</taxon>
        <taxon>Fungi</taxon>
        <taxon>Dikarya</taxon>
        <taxon>Basidiomycota</taxon>
        <taxon>Ustilaginomycotina</taxon>
        <taxon>Ustilaginomycetes</taxon>
        <taxon>Ustilaginales</taxon>
        <taxon>Ustilaginaceae</taxon>
        <taxon>Pseudozyma</taxon>
    </lineage>
</organism>
<feature type="domain" description="AB hydrolase-1" evidence="1">
    <location>
        <begin position="183"/>
        <end position="503"/>
    </location>
</feature>
<dbReference type="EMBL" id="DF238767">
    <property type="protein sequence ID" value="GAC92634.1"/>
    <property type="molecule type" value="Genomic_DNA"/>
</dbReference>
<protein>
    <recommendedName>
        <fullName evidence="1">AB hydrolase-1 domain-containing protein</fullName>
    </recommendedName>
</protein>
<accession>R9NVX2</accession>
<dbReference type="GeneID" id="24105500"/>
<dbReference type="OrthoDB" id="94039at2759"/>
<keyword evidence="3" id="KW-1185">Reference proteome</keyword>
<name>R9NVX2_PSEHS</name>
<sequence>MPSDDFRVADLLPSLEPPVPAKRPVIPTLPPRIIFTAPSQDPSSHKQQQWISTTHVYPAAWPRSHVRSAKSDIYDAKIPSTYSLGPLPSDPQAAKAEQRRRREADFKHWVEVCGGKDAEDQRNLMRSLRNGCSKEGHTARITEARTANEVQLWNTVNRIVPASLDAEDSVGSSSSDKREGITLILAHANGFHKEIFEPAVASLIQKLQTEAFRGKYRIDEIWIFDCTHSGQAASINRDVLGDIVSWADHPRDMLKFLEHYMPETPAHPSSAPAWLPTFLPSHKTSSPKARRRLIGLGHSFGGASLTFVLHARPRMLEGLILVDPAIVHCDDEEKFQFHNLPNEVWPSLDQVPLARGAIARKDTFDSLPDAQAYFESKPFFQVWDKRVLDLHLRFGLRPSVIPFTRALAADDMHENDLKRTPLELNNTKWHEAAAFCSTWMGYIGRKGMLTTNHGAWVGMVNMRGGFNNVDLAAEIDRLERGISFTIDGNHLVAQEEPEALADALVDVLEAQSDVQKLKEEKLRRQVGKTKL</sequence>
<dbReference type="Gene3D" id="3.40.50.1820">
    <property type="entry name" value="alpha/beta hydrolase"/>
    <property type="match status" value="1"/>
</dbReference>
<dbReference type="InterPro" id="IPR029058">
    <property type="entry name" value="AB_hydrolase_fold"/>
</dbReference>
<dbReference type="eggNOG" id="ENOG502S3SW">
    <property type="taxonomic scope" value="Eukaryota"/>
</dbReference>